<feature type="domain" description="Xaa-Pro dipeptidyl-peptidase C-terminal" evidence="3">
    <location>
        <begin position="520"/>
        <end position="751"/>
    </location>
</feature>
<reference evidence="4 5" key="1">
    <citation type="submission" date="2024-05" db="EMBL/GenBank/DDBJ databases">
        <title>Roseateles sp. DJS-2-20 16S ribosomal RNA gene Genome sequencing and assembly.</title>
        <authorList>
            <person name="Woo H."/>
        </authorList>
    </citation>
    <scope>NUCLEOTIDE SEQUENCE [LARGE SCALE GENOMIC DNA]</scope>
    <source>
        <strain evidence="4 5">DJS-2-20</strain>
    </source>
</reference>
<evidence type="ECO:0000313" key="4">
    <source>
        <dbReference type="EMBL" id="MEO3691996.1"/>
    </source>
</evidence>
<dbReference type="InterPro" id="IPR029058">
    <property type="entry name" value="AB_hydrolase_fold"/>
</dbReference>
<comment type="caution">
    <text evidence="4">The sequence shown here is derived from an EMBL/GenBank/DDBJ whole genome shotgun (WGS) entry which is preliminary data.</text>
</comment>
<dbReference type="Gene3D" id="3.40.50.1820">
    <property type="entry name" value="alpha/beta hydrolase"/>
    <property type="match status" value="1"/>
</dbReference>
<organism evidence="4 5">
    <name type="scientific">Roseateles paludis</name>
    <dbReference type="NCBI Taxonomy" id="3145238"/>
    <lineage>
        <taxon>Bacteria</taxon>
        <taxon>Pseudomonadati</taxon>
        <taxon>Pseudomonadota</taxon>
        <taxon>Betaproteobacteria</taxon>
        <taxon>Burkholderiales</taxon>
        <taxon>Sphaerotilaceae</taxon>
        <taxon>Roseateles</taxon>
    </lineage>
</organism>
<dbReference type="EMBL" id="JBDPZD010000002">
    <property type="protein sequence ID" value="MEO3691996.1"/>
    <property type="molecule type" value="Genomic_DNA"/>
</dbReference>
<dbReference type="Gene3D" id="1.10.3020.10">
    <property type="entry name" value="alpha-amino acid ester hydrolase ( Helical cap domain)"/>
    <property type="match status" value="1"/>
</dbReference>
<feature type="chain" id="PRO_5045374288" evidence="2">
    <location>
        <begin position="32"/>
        <end position="779"/>
    </location>
</feature>
<dbReference type="RefSeq" id="WP_347704802.1">
    <property type="nucleotide sequence ID" value="NZ_JBDPZD010000002.1"/>
</dbReference>
<sequence>MPTAALTSASRWLRLLWVGAAIWAAAGSGLAQDTPAAALEARVPALACNALAETSENAPAGDTAGLTALEERFRLAFACGRLEQALHTLADWKRQRPVPPRETVEPWLRLELHARALLAAAPGQGAYGEAFATALATAFAALDDRSAVDSAWALGLPPRVARMNLDRRLEQLAKQSAEHTTITRADLLDLLYWHSTWQAVSAYAPGLDAALARDDERRFVIDRNVLIRTPQGATLSADVVRPRRLSGPQPTALRFTIYSDPVFNLKSAKEAAARGYVGVLASARGKAASPDAIVPWETEAADTWAVIDWISHQPWSDGQVGMYGNSYDAFAQWAAAKSGHPALKTIVPSGASFPGNGLPMQNNVFQLGNYGWPLQVTSDRFMGSPALQDGRRWSALLEAWFASGRPLREIDAIDGTPNEVLQRQLRHPSFDAYWQAMQPWGAEFARIRIPVLSLTGYFDDAGAAAVNYLVEHRWHRPNAPHYLVIGPWSHGDNLSAGKRSRVNGYEIDPVANIDTEALTFQWFDHVLRGGPRPALLRERINYQVMGTNTWAHAPSIPQMAAQRWRLYLSAEPQGARHRLTPHLPVTEAFVEQRVDLADRQTRHNLYPTSAWSDAPDAPTRVAYVSEPLEVAACVCGQVTGALQASVDRRDFDFTWALYEITPEGRYFNLSYYLGRASYAAHRTQRRLLTPGRKTLLPFSMTPLIAKQLAPGSRLLLLLTVNKNPYAEVNHGTGRDVSHESIADAGAPLRVRWYGGSFIEIPLQPQARAAMTARPRKQMP</sequence>
<feature type="signal peptide" evidence="2">
    <location>
        <begin position="1"/>
        <end position="31"/>
    </location>
</feature>
<accession>A0ABV0G2N9</accession>
<dbReference type="NCBIfam" id="TIGR00976">
    <property type="entry name" value="CocE_NonD"/>
    <property type="match status" value="1"/>
</dbReference>
<evidence type="ECO:0000256" key="2">
    <source>
        <dbReference type="SAM" id="SignalP"/>
    </source>
</evidence>
<evidence type="ECO:0000313" key="5">
    <source>
        <dbReference type="Proteomes" id="UP001495147"/>
    </source>
</evidence>
<dbReference type="InterPro" id="IPR005674">
    <property type="entry name" value="CocE/Ser_esterase"/>
</dbReference>
<gene>
    <name evidence="4" type="ORF">ABDJ85_10985</name>
</gene>
<dbReference type="InterPro" id="IPR013736">
    <property type="entry name" value="Xaa-Pro_dipept_C"/>
</dbReference>
<dbReference type="Pfam" id="PF02129">
    <property type="entry name" value="Peptidase_S15"/>
    <property type="match status" value="1"/>
</dbReference>
<evidence type="ECO:0000256" key="1">
    <source>
        <dbReference type="ARBA" id="ARBA00022801"/>
    </source>
</evidence>
<dbReference type="Gene3D" id="2.60.120.260">
    <property type="entry name" value="Galactose-binding domain-like"/>
    <property type="match status" value="1"/>
</dbReference>
<dbReference type="Pfam" id="PF08530">
    <property type="entry name" value="PepX_C"/>
    <property type="match status" value="1"/>
</dbReference>
<dbReference type="SUPFAM" id="SSF53474">
    <property type="entry name" value="alpha/beta-Hydrolases"/>
    <property type="match status" value="1"/>
</dbReference>
<dbReference type="SMART" id="SM00939">
    <property type="entry name" value="PepX_C"/>
    <property type="match status" value="1"/>
</dbReference>
<dbReference type="GO" id="GO:0016787">
    <property type="term" value="F:hydrolase activity"/>
    <property type="evidence" value="ECO:0007669"/>
    <property type="project" value="UniProtKB-KW"/>
</dbReference>
<dbReference type="Proteomes" id="UP001495147">
    <property type="component" value="Unassembled WGS sequence"/>
</dbReference>
<dbReference type="InterPro" id="IPR000383">
    <property type="entry name" value="Xaa-Pro-like_dom"/>
</dbReference>
<dbReference type="SUPFAM" id="SSF49785">
    <property type="entry name" value="Galactose-binding domain-like"/>
    <property type="match status" value="1"/>
</dbReference>
<evidence type="ECO:0000259" key="3">
    <source>
        <dbReference type="SMART" id="SM00939"/>
    </source>
</evidence>
<name>A0ABV0G2N9_9BURK</name>
<dbReference type="InterPro" id="IPR008979">
    <property type="entry name" value="Galactose-bd-like_sf"/>
</dbReference>
<proteinExistence type="predicted"/>
<keyword evidence="1 4" id="KW-0378">Hydrolase</keyword>
<protein>
    <submittedName>
        <fullName evidence="4">CocE/NonD family hydrolase</fullName>
    </submittedName>
</protein>
<keyword evidence="5" id="KW-1185">Reference proteome</keyword>
<keyword evidence="2" id="KW-0732">Signal</keyword>